<dbReference type="AlphaFoldDB" id="A0A6A6R7E5"/>
<keyword evidence="2" id="KW-1185">Reference proteome</keyword>
<protein>
    <submittedName>
        <fullName evidence="1">Uncharacterized protein</fullName>
    </submittedName>
</protein>
<dbReference type="Proteomes" id="UP000799750">
    <property type="component" value="Unassembled WGS sequence"/>
</dbReference>
<name>A0A6A6R7E5_9PEZI</name>
<reference evidence="1" key="1">
    <citation type="journal article" date="2020" name="Stud. Mycol.">
        <title>101 Dothideomycetes genomes: a test case for predicting lifestyles and emergence of pathogens.</title>
        <authorList>
            <person name="Haridas S."/>
            <person name="Albert R."/>
            <person name="Binder M."/>
            <person name="Bloem J."/>
            <person name="Labutti K."/>
            <person name="Salamov A."/>
            <person name="Andreopoulos B."/>
            <person name="Baker S."/>
            <person name="Barry K."/>
            <person name="Bills G."/>
            <person name="Bluhm B."/>
            <person name="Cannon C."/>
            <person name="Castanera R."/>
            <person name="Culley D."/>
            <person name="Daum C."/>
            <person name="Ezra D."/>
            <person name="Gonzalez J."/>
            <person name="Henrissat B."/>
            <person name="Kuo A."/>
            <person name="Liang C."/>
            <person name="Lipzen A."/>
            <person name="Lutzoni F."/>
            <person name="Magnuson J."/>
            <person name="Mondo S."/>
            <person name="Nolan M."/>
            <person name="Ohm R."/>
            <person name="Pangilinan J."/>
            <person name="Park H.-J."/>
            <person name="Ramirez L."/>
            <person name="Alfaro M."/>
            <person name="Sun H."/>
            <person name="Tritt A."/>
            <person name="Yoshinaga Y."/>
            <person name="Zwiers L.-H."/>
            <person name="Turgeon B."/>
            <person name="Goodwin S."/>
            <person name="Spatafora J."/>
            <person name="Crous P."/>
            <person name="Grigoriev I."/>
        </authorList>
    </citation>
    <scope>NUCLEOTIDE SEQUENCE</scope>
    <source>
        <strain evidence="1">CBS 269.34</strain>
    </source>
</reference>
<dbReference type="EMBL" id="MU004183">
    <property type="protein sequence ID" value="KAF2500471.1"/>
    <property type="molecule type" value="Genomic_DNA"/>
</dbReference>
<evidence type="ECO:0000313" key="2">
    <source>
        <dbReference type="Proteomes" id="UP000799750"/>
    </source>
</evidence>
<organism evidence="1 2">
    <name type="scientific">Lophium mytilinum</name>
    <dbReference type="NCBI Taxonomy" id="390894"/>
    <lineage>
        <taxon>Eukaryota</taxon>
        <taxon>Fungi</taxon>
        <taxon>Dikarya</taxon>
        <taxon>Ascomycota</taxon>
        <taxon>Pezizomycotina</taxon>
        <taxon>Dothideomycetes</taxon>
        <taxon>Pleosporomycetidae</taxon>
        <taxon>Mytilinidiales</taxon>
        <taxon>Mytilinidiaceae</taxon>
        <taxon>Lophium</taxon>
    </lineage>
</organism>
<proteinExistence type="predicted"/>
<accession>A0A6A6R7E5</accession>
<gene>
    <name evidence="1" type="ORF">BU16DRAFT_556934</name>
</gene>
<sequence>MDILSDLHKCVIIAKILSHVQNHGFDSRIFRDAPPGYDVDTCLLNILSPASLRFRSRLHALQKALLQTLESRRDCTPLCSPTIELQVSEPAKRTFCRPTYTKLVESPSALDFDTRLHEAIPSSAALPHLHPYKRALGESGYGFSLMPSHATSLTPICAQKQTKATTQLPRPAATAGCVWLFAFLLLGGSEAYSL</sequence>
<evidence type="ECO:0000313" key="1">
    <source>
        <dbReference type="EMBL" id="KAF2500471.1"/>
    </source>
</evidence>